<evidence type="ECO:0000256" key="1">
    <source>
        <dbReference type="SAM" id="Phobius"/>
    </source>
</evidence>
<gene>
    <name evidence="2" type="ORF">HBN54_002127</name>
</gene>
<accession>A0ABX1HGZ3</accession>
<keyword evidence="1" id="KW-0812">Transmembrane</keyword>
<proteinExistence type="predicted"/>
<organism evidence="2 3">
    <name type="scientific">Hymenobacter artigasi</name>
    <dbReference type="NCBI Taxonomy" id="2719616"/>
    <lineage>
        <taxon>Bacteria</taxon>
        <taxon>Pseudomonadati</taxon>
        <taxon>Bacteroidota</taxon>
        <taxon>Cytophagia</taxon>
        <taxon>Cytophagales</taxon>
        <taxon>Hymenobacteraceae</taxon>
        <taxon>Hymenobacter</taxon>
    </lineage>
</organism>
<reference evidence="2 3" key="1">
    <citation type="submission" date="2020-03" db="EMBL/GenBank/DDBJ databases">
        <title>Genomic Encyclopedia of Type Strains, Phase IV (KMG-V): Genome sequencing to study the core and pangenomes of soil and plant-associated prokaryotes.</title>
        <authorList>
            <person name="Whitman W."/>
        </authorList>
    </citation>
    <scope>NUCLEOTIDE SEQUENCE [LARGE SCALE GENOMIC DNA]</scope>
    <source>
        <strain evidence="2 3">1B</strain>
    </source>
</reference>
<feature type="transmembrane region" description="Helical" evidence="1">
    <location>
        <begin position="110"/>
        <end position="132"/>
    </location>
</feature>
<dbReference type="Proteomes" id="UP000717634">
    <property type="component" value="Unassembled WGS sequence"/>
</dbReference>
<feature type="transmembrane region" description="Helical" evidence="1">
    <location>
        <begin position="152"/>
        <end position="171"/>
    </location>
</feature>
<comment type="caution">
    <text evidence="2">The sequence shown here is derived from an EMBL/GenBank/DDBJ whole genome shotgun (WGS) entry which is preliminary data.</text>
</comment>
<keyword evidence="1" id="KW-0472">Membrane</keyword>
<name>A0ABX1HGZ3_9BACT</name>
<protein>
    <submittedName>
        <fullName evidence="2">Uncharacterized protein</fullName>
    </submittedName>
</protein>
<keyword evidence="1" id="KW-1133">Transmembrane helix</keyword>
<dbReference type="RefSeq" id="WP_168673147.1">
    <property type="nucleotide sequence ID" value="NZ_JAAVTK010000005.1"/>
</dbReference>
<evidence type="ECO:0000313" key="2">
    <source>
        <dbReference type="EMBL" id="NKI89529.1"/>
    </source>
</evidence>
<sequence>MEQIVSAIIAVLLPFIITYLSNKNRENIRKNMLEESKSRVDFLEKYHDVYRKVSGQVEGEELMSTLVDELNEIKYSIDFLYKKNEFLPFGQLSLAQRLFLTFKPVSIHGWLFSILFYAFTFIIVFAVLGCFINDKGDFTLKQFAKSIYDNNFIFGILICIFFLFLFHYLSIRSYTKDVRRNL</sequence>
<feature type="transmembrane region" description="Helical" evidence="1">
    <location>
        <begin position="6"/>
        <end position="22"/>
    </location>
</feature>
<dbReference type="EMBL" id="JAAVTK010000005">
    <property type="protein sequence ID" value="NKI89529.1"/>
    <property type="molecule type" value="Genomic_DNA"/>
</dbReference>
<keyword evidence="3" id="KW-1185">Reference proteome</keyword>
<evidence type="ECO:0000313" key="3">
    <source>
        <dbReference type="Proteomes" id="UP000717634"/>
    </source>
</evidence>